<dbReference type="InterPro" id="IPR051319">
    <property type="entry name" value="Oligoribo/pAp-PDE_c-di-AMP_PDE"/>
</dbReference>
<dbReference type="AlphaFoldDB" id="A0A354M697"/>
<gene>
    <name evidence="3" type="ORF">DDY73_13645</name>
</gene>
<dbReference type="Pfam" id="PF01368">
    <property type="entry name" value="DHH"/>
    <property type="match status" value="1"/>
</dbReference>
<accession>A0A354M697</accession>
<dbReference type="Gene3D" id="3.10.310.30">
    <property type="match status" value="1"/>
</dbReference>
<proteinExistence type="predicted"/>
<dbReference type="GO" id="GO:0003676">
    <property type="term" value="F:nucleic acid binding"/>
    <property type="evidence" value="ECO:0007669"/>
    <property type="project" value="InterPro"/>
</dbReference>
<dbReference type="InterPro" id="IPR001667">
    <property type="entry name" value="DDH_dom"/>
</dbReference>
<dbReference type="SUPFAM" id="SSF64182">
    <property type="entry name" value="DHH phosphoesterases"/>
    <property type="match status" value="1"/>
</dbReference>
<evidence type="ECO:0000313" key="4">
    <source>
        <dbReference type="Proteomes" id="UP000262954"/>
    </source>
</evidence>
<reference evidence="3 4" key="1">
    <citation type="journal article" date="2018" name="Nat. Biotechnol.">
        <title>A standardized bacterial taxonomy based on genome phylogeny substantially revises the tree of life.</title>
        <authorList>
            <person name="Parks D.H."/>
            <person name="Chuvochina M."/>
            <person name="Waite D.W."/>
            <person name="Rinke C."/>
            <person name="Skarshewski A."/>
            <person name="Chaumeil P.A."/>
            <person name="Hugenholtz P."/>
        </authorList>
    </citation>
    <scope>NUCLEOTIDE SEQUENCE [LARGE SCALE GENOMIC DNA]</scope>
    <source>
        <strain evidence="3">UBA11482</strain>
    </source>
</reference>
<dbReference type="Gene3D" id="3.90.1640.10">
    <property type="entry name" value="inorganic pyrophosphatase (n-terminal core)"/>
    <property type="match status" value="1"/>
</dbReference>
<evidence type="ECO:0000259" key="1">
    <source>
        <dbReference type="Pfam" id="PF01368"/>
    </source>
</evidence>
<evidence type="ECO:0000259" key="2">
    <source>
        <dbReference type="Pfam" id="PF02272"/>
    </source>
</evidence>
<organism evidence="3 4">
    <name type="scientific">Coprobacter fastidiosus</name>
    <dbReference type="NCBI Taxonomy" id="1099853"/>
    <lineage>
        <taxon>Bacteria</taxon>
        <taxon>Pseudomonadati</taxon>
        <taxon>Bacteroidota</taxon>
        <taxon>Bacteroidia</taxon>
        <taxon>Bacteroidales</taxon>
        <taxon>Barnesiellaceae</taxon>
        <taxon>Coprobacter</taxon>
    </lineage>
</organism>
<feature type="domain" description="DDH" evidence="1">
    <location>
        <begin position="23"/>
        <end position="174"/>
    </location>
</feature>
<evidence type="ECO:0000313" key="3">
    <source>
        <dbReference type="EMBL" id="HBJ10036.1"/>
    </source>
</evidence>
<dbReference type="Pfam" id="PF02272">
    <property type="entry name" value="DHHA1"/>
    <property type="match status" value="1"/>
</dbReference>
<feature type="domain" description="DHHA1" evidence="2">
    <location>
        <begin position="254"/>
        <end position="319"/>
    </location>
</feature>
<name>A0A354M697_9BACT</name>
<dbReference type="InterPro" id="IPR003156">
    <property type="entry name" value="DHHA1_dom"/>
</dbReference>
<dbReference type="Proteomes" id="UP000262954">
    <property type="component" value="Unassembled WGS sequence"/>
</dbReference>
<dbReference type="EMBL" id="DNWC01000170">
    <property type="protein sequence ID" value="HBJ10036.1"/>
    <property type="molecule type" value="Genomic_DNA"/>
</dbReference>
<dbReference type="PANTHER" id="PTHR47618">
    <property type="entry name" value="BIFUNCTIONAL OLIGORIBONUCLEASE AND PAP PHOSPHATASE NRNA"/>
    <property type="match status" value="1"/>
</dbReference>
<dbReference type="PANTHER" id="PTHR47618:SF1">
    <property type="entry name" value="BIFUNCTIONAL OLIGORIBONUCLEASE AND PAP PHOSPHATASE NRNA"/>
    <property type="match status" value="1"/>
</dbReference>
<dbReference type="InterPro" id="IPR038763">
    <property type="entry name" value="DHH_sf"/>
</dbReference>
<sequence>MMSKIIPESQIAQVNKLIDEADHIVIVCHVSPDGDAVGSTLGLYHFLSAIDKDATVIVPDALPDNLLFLPGAKDILIYSRYTDFANELIQKADLIFCLDFNALKRIDIMELAIKNAGAKKIMVDHHLDPGQFCNVTISHPEISSTCELVFRLICRMGMFDDLNVQCATAIYTGMMTDTGNFTYNSNKSDIYFIIEELVKKGIDKDKIYAKVCNTNSVDKLRLNGYAVSQKMEIFPEYRAAMISLTREELNRYHYRKGDSEGLVNVPLSIENIVCSVFFREETGFIKVSLRSKGTFPVNKIAAEHFNGGGHLNASGGEFFGTMEEAQECFRKLLPLYVRYLKD</sequence>
<comment type="caution">
    <text evidence="3">The sequence shown here is derived from an EMBL/GenBank/DDBJ whole genome shotgun (WGS) entry which is preliminary data.</text>
</comment>
<protein>
    <submittedName>
        <fullName evidence="3">DHH family phosphoesterase</fullName>
    </submittedName>
</protein>